<comment type="pathway">
    <text evidence="3">Cofactor biosynthesis; tetrahydrofolate biosynthesis; 7,8-dihydrofolate from 2-amino-4-hydroxy-6-hydroxymethyl-7,8-dihydropteridine diphosphate and 4-aminobenzoate: step 1/2.</text>
</comment>
<comment type="catalytic activity">
    <reaction evidence="1">
        <text>(7,8-dihydropterin-6-yl)methyl diphosphate + 4-aminobenzoate = 7,8-dihydropteroate + diphosphate</text>
        <dbReference type="Rhea" id="RHEA:19949"/>
        <dbReference type="ChEBI" id="CHEBI:17836"/>
        <dbReference type="ChEBI" id="CHEBI:17839"/>
        <dbReference type="ChEBI" id="CHEBI:33019"/>
        <dbReference type="ChEBI" id="CHEBI:72950"/>
        <dbReference type="EC" id="2.5.1.15"/>
    </reaction>
</comment>
<proteinExistence type="predicted"/>
<keyword evidence="5 10" id="KW-0808">Transferase</keyword>
<reference evidence="10" key="1">
    <citation type="journal article" date="2014" name="Genome Biol. Evol.">
        <title>Pangenome evidence for extensive interdomain horizontal transfer affecting lineage core and shell genes in uncultured planktonic thaumarchaeota and euryarchaeota.</title>
        <authorList>
            <person name="Deschamps P."/>
            <person name="Zivanovic Y."/>
            <person name="Moreira D."/>
            <person name="Rodriguez-Valera F."/>
            <person name="Lopez-Garcia P."/>
        </authorList>
    </citation>
    <scope>NUCLEOTIDE SEQUENCE</scope>
</reference>
<dbReference type="InterPro" id="IPR011005">
    <property type="entry name" value="Dihydropteroate_synth-like_sf"/>
</dbReference>
<dbReference type="EC" id="2.5.1.15" evidence="4"/>
<protein>
    <recommendedName>
        <fullName evidence="4">dihydropteroate synthase</fullName>
        <ecNumber evidence="4">2.5.1.15</ecNumber>
    </recommendedName>
</protein>
<dbReference type="InterPro" id="IPR006390">
    <property type="entry name" value="DHP_synth_dom"/>
</dbReference>
<dbReference type="AlphaFoldDB" id="A0A075G7G8"/>
<evidence type="ECO:0000256" key="2">
    <source>
        <dbReference type="ARBA" id="ARBA00001946"/>
    </source>
</evidence>
<dbReference type="NCBIfam" id="TIGR01496">
    <property type="entry name" value="DHPS"/>
    <property type="match status" value="1"/>
</dbReference>
<organism evidence="10">
    <name type="scientific">uncultured marine group II/III euryarchaeote KM3_110_E06</name>
    <dbReference type="NCBI Taxonomy" id="1457852"/>
    <lineage>
        <taxon>Archaea</taxon>
        <taxon>Methanobacteriati</taxon>
        <taxon>Methanobacteriota</taxon>
        <taxon>environmental samples</taxon>
    </lineage>
</organism>
<dbReference type="InterPro" id="IPR045031">
    <property type="entry name" value="DHP_synth-like"/>
</dbReference>
<gene>
    <name evidence="10" type="primary">folP</name>
</gene>
<dbReference type="PANTHER" id="PTHR20941:SF1">
    <property type="entry name" value="FOLIC ACID SYNTHESIS PROTEIN FOL1"/>
    <property type="match status" value="1"/>
</dbReference>
<name>A0A075G7G8_9EURY</name>
<dbReference type="PANTHER" id="PTHR20941">
    <property type="entry name" value="FOLATE SYNTHESIS PROTEINS"/>
    <property type="match status" value="1"/>
</dbReference>
<evidence type="ECO:0000256" key="7">
    <source>
        <dbReference type="ARBA" id="ARBA00022842"/>
    </source>
</evidence>
<dbReference type="CDD" id="cd00739">
    <property type="entry name" value="DHPS"/>
    <property type="match status" value="1"/>
</dbReference>
<sequence length="277" mass="29832">MADWRPILNRRSDGFPRIMGILNITPDSFHADSRIDSVADALARGKRMVEDGAEWLDIGGESTRPGAEPVAPDDEMQRVLPVVEAIRAALPDIGISIDTRRASVARAALAAGADMVNDVSALSDPEMLDVVVEVGCPICLMHMQGLPDDMQNDPTYGDVVAEVRSSLAASAQSLLDAGIDAERIIADPGIGFGKLLEHNTTLLAAGREIVPDERMPMMWGVSRKRMFAHLLGRDDTRERLAGTLGVAALAPAKGVDIIRVHDVREHADLYAAMRAVE</sequence>
<dbReference type="GO" id="GO:0046656">
    <property type="term" value="P:folic acid biosynthetic process"/>
    <property type="evidence" value="ECO:0007669"/>
    <property type="project" value="UniProtKB-KW"/>
</dbReference>
<evidence type="ECO:0000313" key="10">
    <source>
        <dbReference type="EMBL" id="AIE99518.1"/>
    </source>
</evidence>
<keyword evidence="7" id="KW-0460">Magnesium</keyword>
<evidence type="ECO:0000256" key="5">
    <source>
        <dbReference type="ARBA" id="ARBA00022679"/>
    </source>
</evidence>
<evidence type="ECO:0000256" key="1">
    <source>
        <dbReference type="ARBA" id="ARBA00000012"/>
    </source>
</evidence>
<dbReference type="SUPFAM" id="SSF51717">
    <property type="entry name" value="Dihydropteroate synthetase-like"/>
    <property type="match status" value="1"/>
</dbReference>
<dbReference type="GO" id="GO:0046654">
    <property type="term" value="P:tetrahydrofolate biosynthetic process"/>
    <property type="evidence" value="ECO:0007669"/>
    <property type="project" value="TreeGrafter"/>
</dbReference>
<dbReference type="GO" id="GO:0005829">
    <property type="term" value="C:cytosol"/>
    <property type="evidence" value="ECO:0007669"/>
    <property type="project" value="TreeGrafter"/>
</dbReference>
<comment type="cofactor">
    <cofactor evidence="2">
        <name>Mg(2+)</name>
        <dbReference type="ChEBI" id="CHEBI:18420"/>
    </cofactor>
</comment>
<evidence type="ECO:0000256" key="6">
    <source>
        <dbReference type="ARBA" id="ARBA00022723"/>
    </source>
</evidence>
<evidence type="ECO:0000259" key="9">
    <source>
        <dbReference type="PROSITE" id="PS50972"/>
    </source>
</evidence>
<dbReference type="InterPro" id="IPR000489">
    <property type="entry name" value="Pterin-binding_dom"/>
</dbReference>
<dbReference type="PROSITE" id="PS50972">
    <property type="entry name" value="PTERIN_BINDING"/>
    <property type="match status" value="1"/>
</dbReference>
<accession>A0A075G7G8</accession>
<feature type="domain" description="Pterin-binding" evidence="9">
    <location>
        <begin position="16"/>
        <end position="271"/>
    </location>
</feature>
<dbReference type="Pfam" id="PF00809">
    <property type="entry name" value="Pterin_bind"/>
    <property type="match status" value="1"/>
</dbReference>
<keyword evidence="8" id="KW-0289">Folate biosynthesis</keyword>
<evidence type="ECO:0000256" key="3">
    <source>
        <dbReference type="ARBA" id="ARBA00004763"/>
    </source>
</evidence>
<dbReference type="GO" id="GO:0046872">
    <property type="term" value="F:metal ion binding"/>
    <property type="evidence" value="ECO:0007669"/>
    <property type="project" value="UniProtKB-KW"/>
</dbReference>
<keyword evidence="6" id="KW-0479">Metal-binding</keyword>
<dbReference type="GO" id="GO:0004156">
    <property type="term" value="F:dihydropteroate synthase activity"/>
    <property type="evidence" value="ECO:0007669"/>
    <property type="project" value="UniProtKB-EC"/>
</dbReference>
<evidence type="ECO:0000256" key="8">
    <source>
        <dbReference type="ARBA" id="ARBA00022909"/>
    </source>
</evidence>
<dbReference type="Gene3D" id="3.20.20.20">
    <property type="entry name" value="Dihydropteroate synthase-like"/>
    <property type="match status" value="1"/>
</dbReference>
<dbReference type="EMBL" id="KF900565">
    <property type="protein sequence ID" value="AIE99518.1"/>
    <property type="molecule type" value="Genomic_DNA"/>
</dbReference>
<evidence type="ECO:0000256" key="4">
    <source>
        <dbReference type="ARBA" id="ARBA00012458"/>
    </source>
</evidence>